<evidence type="ECO:0000313" key="4">
    <source>
        <dbReference type="Proteomes" id="UP000190774"/>
    </source>
</evidence>
<dbReference type="OrthoDB" id="9776488at2"/>
<dbReference type="STRING" id="48467.SAMN02745166_02377"/>
<dbReference type="EMBL" id="FUYE01000007">
    <property type="protein sequence ID" value="SKA96342.1"/>
    <property type="molecule type" value="Genomic_DNA"/>
</dbReference>
<dbReference type="GO" id="GO:0008448">
    <property type="term" value="F:N-acetylglucosamine-6-phosphate deacetylase activity"/>
    <property type="evidence" value="ECO:0007669"/>
    <property type="project" value="TreeGrafter"/>
</dbReference>
<evidence type="ECO:0000256" key="2">
    <source>
        <dbReference type="ARBA" id="ARBA00022801"/>
    </source>
</evidence>
<sequence>MKPLDLQVNGYAGTDFNRDGLTAEALHHACHCLREDGCDAILATFITDEIDALERRMQTLVELREKDPLVKEVIAGIHIEGPFINPEKGYVGAHPPHCVKPAHLEDTKRLLDAAGGLTKIITLAPECDDGFHVTEFLANNGVTVSAGHCNPSLDQLRAATEHGLSMFTHVGNGCPMIMHRHDNIIQRALTLRDRLWLCFIPDGVHVDFFALINYLRCAGLEKTIFVTDAISAARLGPGNYTLAGWDIKIGEDLVARSPDGSHFVGSTVTVPRILANGQQSLGLTKAELELLLDTNPRQAVGL</sequence>
<reference evidence="4" key="1">
    <citation type="submission" date="2017-02" db="EMBL/GenBank/DDBJ databases">
        <authorList>
            <person name="Varghese N."/>
            <person name="Submissions S."/>
        </authorList>
    </citation>
    <scope>NUCLEOTIDE SEQUENCE [LARGE SCALE GENOMIC DNA]</scope>
    <source>
        <strain evidence="4">ATCC 700200</strain>
    </source>
</reference>
<dbReference type="Proteomes" id="UP000190774">
    <property type="component" value="Unassembled WGS sequence"/>
</dbReference>
<gene>
    <name evidence="3" type="ORF">SAMN02745166_02377</name>
</gene>
<dbReference type="PANTHER" id="PTHR11113">
    <property type="entry name" value="N-ACETYLGLUCOSAMINE-6-PHOSPHATE DEACETYLASE"/>
    <property type="match status" value="1"/>
</dbReference>
<evidence type="ECO:0000313" key="3">
    <source>
        <dbReference type="EMBL" id="SKA96342.1"/>
    </source>
</evidence>
<dbReference type="SUPFAM" id="SSF51556">
    <property type="entry name" value="Metallo-dependent hydrolases"/>
    <property type="match status" value="1"/>
</dbReference>
<comment type="similarity">
    <text evidence="1">Belongs to the metallo-dependent hydrolases superfamily. NagA family.</text>
</comment>
<dbReference type="Gene3D" id="3.20.20.140">
    <property type="entry name" value="Metal-dependent hydrolases"/>
    <property type="match status" value="1"/>
</dbReference>
<dbReference type="PANTHER" id="PTHR11113:SF14">
    <property type="entry name" value="N-ACETYLGLUCOSAMINE-6-PHOSPHATE DEACETYLASE"/>
    <property type="match status" value="1"/>
</dbReference>
<proteinExistence type="inferred from homology"/>
<name>A0A1T4Y3G0_9BACT</name>
<accession>A0A1T4Y3G0</accession>
<dbReference type="GO" id="GO:0006046">
    <property type="term" value="P:N-acetylglucosamine catabolic process"/>
    <property type="evidence" value="ECO:0007669"/>
    <property type="project" value="TreeGrafter"/>
</dbReference>
<dbReference type="InterPro" id="IPR032466">
    <property type="entry name" value="Metal_Hydrolase"/>
</dbReference>
<dbReference type="AlphaFoldDB" id="A0A1T4Y3G0"/>
<evidence type="ECO:0000256" key="1">
    <source>
        <dbReference type="ARBA" id="ARBA00010716"/>
    </source>
</evidence>
<dbReference type="RefSeq" id="WP_078813579.1">
    <property type="nucleotide sequence ID" value="NZ_FUYE01000007.1"/>
</dbReference>
<keyword evidence="4" id="KW-1185">Reference proteome</keyword>
<organism evidence="3 4">
    <name type="scientific">Prosthecobacter debontii</name>
    <dbReference type="NCBI Taxonomy" id="48467"/>
    <lineage>
        <taxon>Bacteria</taxon>
        <taxon>Pseudomonadati</taxon>
        <taxon>Verrucomicrobiota</taxon>
        <taxon>Verrucomicrobiia</taxon>
        <taxon>Verrucomicrobiales</taxon>
        <taxon>Verrucomicrobiaceae</taxon>
        <taxon>Prosthecobacter</taxon>
    </lineage>
</organism>
<keyword evidence="2" id="KW-0378">Hydrolase</keyword>
<protein>
    <submittedName>
        <fullName evidence="3">N-acetylglucosamine-6-phosphate deacetylase</fullName>
    </submittedName>
</protein>